<dbReference type="AlphaFoldDB" id="A0A2T6FTJ6"/>
<dbReference type="SUPFAM" id="SSF47336">
    <property type="entry name" value="ACP-like"/>
    <property type="match status" value="1"/>
</dbReference>
<dbReference type="PROSITE" id="PS50075">
    <property type="entry name" value="CARRIER"/>
    <property type="match status" value="1"/>
</dbReference>
<evidence type="ECO:0000313" key="5">
    <source>
        <dbReference type="Proteomes" id="UP000244184"/>
    </source>
</evidence>
<organism evidence="4 5">
    <name type="scientific">Paenibacillus elgii</name>
    <dbReference type="NCBI Taxonomy" id="189691"/>
    <lineage>
        <taxon>Bacteria</taxon>
        <taxon>Bacillati</taxon>
        <taxon>Bacillota</taxon>
        <taxon>Bacilli</taxon>
        <taxon>Bacillales</taxon>
        <taxon>Paenibacillaceae</taxon>
        <taxon>Paenibacillus</taxon>
    </lineage>
</organism>
<dbReference type="InterPro" id="IPR006162">
    <property type="entry name" value="Ppantetheine_attach_site"/>
</dbReference>
<dbReference type="Proteomes" id="UP000244184">
    <property type="component" value="Unassembled WGS sequence"/>
</dbReference>
<dbReference type="InterPro" id="IPR036736">
    <property type="entry name" value="ACP-like_sf"/>
</dbReference>
<evidence type="ECO:0000256" key="1">
    <source>
        <dbReference type="ARBA" id="ARBA00022450"/>
    </source>
</evidence>
<dbReference type="PROSITE" id="PS00012">
    <property type="entry name" value="PHOSPHOPANTETHEINE"/>
    <property type="match status" value="1"/>
</dbReference>
<feature type="domain" description="Carrier" evidence="3">
    <location>
        <begin position="90"/>
        <end position="168"/>
    </location>
</feature>
<protein>
    <recommendedName>
        <fullName evidence="3">Carrier domain-containing protein</fullName>
    </recommendedName>
</protein>
<evidence type="ECO:0000259" key="3">
    <source>
        <dbReference type="PROSITE" id="PS50075"/>
    </source>
</evidence>
<dbReference type="InterPro" id="IPR009081">
    <property type="entry name" value="PP-bd_ACP"/>
</dbReference>
<comment type="caution">
    <text evidence="4">The sequence shown here is derived from an EMBL/GenBank/DDBJ whole genome shotgun (WGS) entry which is preliminary data.</text>
</comment>
<name>A0A2T6FTJ6_9BACL</name>
<keyword evidence="1" id="KW-0596">Phosphopantetheine</keyword>
<reference evidence="4 5" key="1">
    <citation type="submission" date="2018-03" db="EMBL/GenBank/DDBJ databases">
        <title>Genome sequence of Paenibacillus elgii strain AC13 an antimicrobial compound producing bacteria.</title>
        <authorList>
            <person name="Kurokawa A.S."/>
            <person name="Araujo J.F."/>
            <person name="Costa R.A."/>
            <person name="Ortega D.B."/>
            <person name="Pires A.S."/>
            <person name="Pappas G.J.Jr."/>
            <person name="Franco O.L."/>
            <person name="Barreto C."/>
            <person name="Magalhaes B.S."/>
            <person name="Kruger R.H."/>
        </authorList>
    </citation>
    <scope>NUCLEOTIDE SEQUENCE [LARGE SCALE GENOMIC DNA]</scope>
    <source>
        <strain evidence="4 5">AC13</strain>
    </source>
</reference>
<sequence length="172" mass="19081">MDAQAHRCVGTRGRFPFARQKQAALRECEAAADEHPRGFSEGAENRRRASAGAHCRSFPSDVRAGEEGRAFADGIFGPLEIRTERRGKLVNDTSLQSKIIACIQDILPSHVTVDEQSELLKLGINSLTFIRLVASIEDSFEIEFADESILLENFSSVGKISDLVWDYLQKTV</sequence>
<gene>
    <name evidence="4" type="ORF">C8Z91_32005</name>
</gene>
<evidence type="ECO:0000313" key="4">
    <source>
        <dbReference type="EMBL" id="PUA35231.1"/>
    </source>
</evidence>
<dbReference type="Pfam" id="PF00550">
    <property type="entry name" value="PP-binding"/>
    <property type="match status" value="1"/>
</dbReference>
<evidence type="ECO:0000256" key="2">
    <source>
        <dbReference type="ARBA" id="ARBA00022553"/>
    </source>
</evidence>
<dbReference type="EMBL" id="PYHP01000095">
    <property type="protein sequence ID" value="PUA35231.1"/>
    <property type="molecule type" value="Genomic_DNA"/>
</dbReference>
<proteinExistence type="predicted"/>
<dbReference type="Gene3D" id="1.10.1200.10">
    <property type="entry name" value="ACP-like"/>
    <property type="match status" value="1"/>
</dbReference>
<keyword evidence="2" id="KW-0597">Phosphoprotein</keyword>
<accession>A0A2T6FTJ6</accession>